<accession>A0A7Z0J6C9</accession>
<feature type="chain" id="PRO_5039587235" description="Alpha-amylase" evidence="2">
    <location>
        <begin position="32"/>
        <end position="371"/>
    </location>
</feature>
<keyword evidence="2" id="KW-0732">Signal</keyword>
<dbReference type="Proteomes" id="UP000537260">
    <property type="component" value="Unassembled WGS sequence"/>
</dbReference>
<name>A0A7Z0J6C9_9MICO</name>
<dbReference type="EMBL" id="JACCFM010000001">
    <property type="protein sequence ID" value="NYJ20255.1"/>
    <property type="molecule type" value="Genomic_DNA"/>
</dbReference>
<dbReference type="Pfam" id="PF04122">
    <property type="entry name" value="CW_binding_2"/>
    <property type="match status" value="1"/>
</dbReference>
<evidence type="ECO:0000256" key="1">
    <source>
        <dbReference type="SAM" id="MobiDB-lite"/>
    </source>
</evidence>
<gene>
    <name evidence="3" type="ORF">HNR05_002046</name>
</gene>
<organism evidence="3 4">
    <name type="scientific">Glaciibacter psychrotolerans</name>
    <dbReference type="NCBI Taxonomy" id="670054"/>
    <lineage>
        <taxon>Bacteria</taxon>
        <taxon>Bacillati</taxon>
        <taxon>Actinomycetota</taxon>
        <taxon>Actinomycetes</taxon>
        <taxon>Micrococcales</taxon>
        <taxon>Microbacteriaceae</taxon>
        <taxon>Glaciibacter</taxon>
    </lineage>
</organism>
<feature type="region of interest" description="Disordered" evidence="1">
    <location>
        <begin position="41"/>
        <end position="66"/>
    </location>
</feature>
<reference evidence="3 4" key="1">
    <citation type="submission" date="2020-07" db="EMBL/GenBank/DDBJ databases">
        <title>Sequencing the genomes of 1000 actinobacteria strains.</title>
        <authorList>
            <person name="Klenk H.-P."/>
        </authorList>
    </citation>
    <scope>NUCLEOTIDE SEQUENCE [LARGE SCALE GENOMIC DNA]</scope>
    <source>
        <strain evidence="3 4">LI1</strain>
    </source>
</reference>
<comment type="caution">
    <text evidence="3">The sequence shown here is derived from an EMBL/GenBank/DDBJ whole genome shotgun (WGS) entry which is preliminary data.</text>
</comment>
<keyword evidence="4" id="KW-1185">Reference proteome</keyword>
<dbReference type="InterPro" id="IPR007253">
    <property type="entry name" value="Cell_wall-bd_2"/>
</dbReference>
<evidence type="ECO:0000313" key="4">
    <source>
        <dbReference type="Proteomes" id="UP000537260"/>
    </source>
</evidence>
<evidence type="ECO:0000313" key="3">
    <source>
        <dbReference type="EMBL" id="NYJ20255.1"/>
    </source>
</evidence>
<protein>
    <recommendedName>
        <fullName evidence="5">Alpha-amylase</fullName>
    </recommendedName>
</protein>
<sequence length="371" mass="39136">MPHASLTPRRRRALSLIVAATSLAIVLGSVAAPAIAATDEPGAPIESSAPVEPAAPTAPIAPETPVDGVAPVEGWASVSATTISGLVKDRAGKPISDGPFAYLMGMEATSGRWKEIMGSGVAIKNGAYTLTNVEPGAYRLAFRQLSNEYATYGAAFWPTSTTAEAARDVVVTANTPMTGKDIVLAPGAAISGLVDARTSSGMLRPLPRGASIRATIYEKLDGTWQRRADDFTSMVDFPYLPPGYVLSGLPAGTYRVGFSDSSSPYRDQFWPGTDTIETATSITLTAGQTKAATNATMILKSTKPVVLTVNRISGKDRYSTSVELSKFNGRYAQTVYIATGTDYPDALAAAPLLVNRPRPFSSRCPPRFRPL</sequence>
<proteinExistence type="predicted"/>
<feature type="signal peptide" evidence="2">
    <location>
        <begin position="1"/>
        <end position="31"/>
    </location>
</feature>
<evidence type="ECO:0000256" key="2">
    <source>
        <dbReference type="SAM" id="SignalP"/>
    </source>
</evidence>
<dbReference type="AlphaFoldDB" id="A0A7Z0J6C9"/>
<feature type="compositionally biased region" description="Low complexity" evidence="1">
    <location>
        <begin position="43"/>
        <end position="66"/>
    </location>
</feature>
<evidence type="ECO:0008006" key="5">
    <source>
        <dbReference type="Google" id="ProtNLM"/>
    </source>
</evidence>